<evidence type="ECO:0000256" key="1">
    <source>
        <dbReference type="ARBA" id="ARBA00022741"/>
    </source>
</evidence>
<evidence type="ECO:0000259" key="3">
    <source>
        <dbReference type="PROSITE" id="PS50011"/>
    </source>
</evidence>
<reference evidence="4 5" key="1">
    <citation type="journal article" date="2023" name="Hortic Res">
        <title>Pangenome of water caltrop reveals structural variations and asymmetric subgenome divergence after allopolyploidization.</title>
        <authorList>
            <person name="Zhang X."/>
            <person name="Chen Y."/>
            <person name="Wang L."/>
            <person name="Yuan Y."/>
            <person name="Fang M."/>
            <person name="Shi L."/>
            <person name="Lu R."/>
            <person name="Comes H.P."/>
            <person name="Ma Y."/>
            <person name="Chen Y."/>
            <person name="Huang G."/>
            <person name="Zhou Y."/>
            <person name="Zheng Z."/>
            <person name="Qiu Y."/>
        </authorList>
    </citation>
    <scope>NUCLEOTIDE SEQUENCE [LARGE SCALE GENOMIC DNA]</scope>
    <source>
        <tissue evidence="4">Roots</tissue>
    </source>
</reference>
<dbReference type="EMBL" id="JAXIOK010000001">
    <property type="protein sequence ID" value="KAK4780386.1"/>
    <property type="molecule type" value="Genomic_DNA"/>
</dbReference>
<dbReference type="SUPFAM" id="SSF56112">
    <property type="entry name" value="Protein kinase-like (PK-like)"/>
    <property type="match status" value="1"/>
</dbReference>
<feature type="domain" description="Protein kinase" evidence="3">
    <location>
        <begin position="1"/>
        <end position="119"/>
    </location>
</feature>
<organism evidence="4 5">
    <name type="scientific">Trapa incisa</name>
    <dbReference type="NCBI Taxonomy" id="236973"/>
    <lineage>
        <taxon>Eukaryota</taxon>
        <taxon>Viridiplantae</taxon>
        <taxon>Streptophyta</taxon>
        <taxon>Embryophyta</taxon>
        <taxon>Tracheophyta</taxon>
        <taxon>Spermatophyta</taxon>
        <taxon>Magnoliopsida</taxon>
        <taxon>eudicotyledons</taxon>
        <taxon>Gunneridae</taxon>
        <taxon>Pentapetalae</taxon>
        <taxon>rosids</taxon>
        <taxon>malvids</taxon>
        <taxon>Myrtales</taxon>
        <taxon>Lythraceae</taxon>
        <taxon>Trapa</taxon>
    </lineage>
</organism>
<sequence>MAALVQLVAPPKGFEDGGQVAFRKISNLFSDPSTVVRILREIMIRQMMHDNVISLKKVILPTKKSKFRYLYLANILLHDLKPANILVNRNCDLKICDFWLARATTQDESEFMTEYVVTQ</sequence>
<comment type="caution">
    <text evidence="4">The sequence shown here is derived from an EMBL/GenBank/DDBJ whole genome shotgun (WGS) entry which is preliminary data.</text>
</comment>
<dbReference type="AlphaFoldDB" id="A0AAN7L6W9"/>
<dbReference type="PROSITE" id="PS50011">
    <property type="entry name" value="PROTEIN_KINASE_DOM"/>
    <property type="match status" value="1"/>
</dbReference>
<dbReference type="InterPro" id="IPR050117">
    <property type="entry name" value="MAPK"/>
</dbReference>
<dbReference type="InterPro" id="IPR000719">
    <property type="entry name" value="Prot_kinase_dom"/>
</dbReference>
<dbReference type="Gene3D" id="3.30.200.20">
    <property type="entry name" value="Phosphorylase Kinase, domain 1"/>
    <property type="match status" value="1"/>
</dbReference>
<keyword evidence="2" id="KW-0067">ATP-binding</keyword>
<accession>A0AAN7L6W9</accession>
<dbReference type="Proteomes" id="UP001345219">
    <property type="component" value="Chromosome 13"/>
</dbReference>
<keyword evidence="5" id="KW-1185">Reference proteome</keyword>
<dbReference type="Pfam" id="PF00069">
    <property type="entry name" value="Pkinase"/>
    <property type="match status" value="1"/>
</dbReference>
<protein>
    <recommendedName>
        <fullName evidence="3">Protein kinase domain-containing protein</fullName>
    </recommendedName>
</protein>
<evidence type="ECO:0000313" key="5">
    <source>
        <dbReference type="Proteomes" id="UP001345219"/>
    </source>
</evidence>
<dbReference type="PANTHER" id="PTHR24055">
    <property type="entry name" value="MITOGEN-ACTIVATED PROTEIN KINASE"/>
    <property type="match status" value="1"/>
</dbReference>
<gene>
    <name evidence="4" type="ORF">SAY87_016492</name>
</gene>
<dbReference type="Gene3D" id="1.10.510.10">
    <property type="entry name" value="Transferase(Phosphotransferase) domain 1"/>
    <property type="match status" value="1"/>
</dbReference>
<evidence type="ECO:0000313" key="4">
    <source>
        <dbReference type="EMBL" id="KAK4780386.1"/>
    </source>
</evidence>
<keyword evidence="1" id="KW-0547">Nucleotide-binding</keyword>
<evidence type="ECO:0000256" key="2">
    <source>
        <dbReference type="ARBA" id="ARBA00022840"/>
    </source>
</evidence>
<dbReference type="InterPro" id="IPR011009">
    <property type="entry name" value="Kinase-like_dom_sf"/>
</dbReference>
<name>A0AAN7L6W9_9MYRT</name>
<proteinExistence type="predicted"/>
<dbReference type="GO" id="GO:0004672">
    <property type="term" value="F:protein kinase activity"/>
    <property type="evidence" value="ECO:0007669"/>
    <property type="project" value="InterPro"/>
</dbReference>
<dbReference type="GO" id="GO:0005524">
    <property type="term" value="F:ATP binding"/>
    <property type="evidence" value="ECO:0007669"/>
    <property type="project" value="UniProtKB-KW"/>
</dbReference>